<dbReference type="EC" id="2.3.-.-" evidence="2"/>
<dbReference type="Proteomes" id="UP001595816">
    <property type="component" value="Unassembled WGS sequence"/>
</dbReference>
<keyword evidence="2" id="KW-0808">Transferase</keyword>
<feature type="domain" description="N-acetyltransferase" evidence="1">
    <location>
        <begin position="2"/>
        <end position="173"/>
    </location>
</feature>
<dbReference type="Gene3D" id="3.40.630.30">
    <property type="match status" value="1"/>
</dbReference>
<dbReference type="RefSeq" id="WP_253756802.1">
    <property type="nucleotide sequence ID" value="NZ_JAMZDZ010000001.1"/>
</dbReference>
<gene>
    <name evidence="2" type="ORF">ACFOZ4_10250</name>
</gene>
<dbReference type="PANTHER" id="PTHR43617:SF38">
    <property type="entry name" value="N-ACETYLTRANSFERASE DOMAIN-CONTAINING PROTEIN"/>
    <property type="match status" value="1"/>
</dbReference>
<dbReference type="CDD" id="cd04301">
    <property type="entry name" value="NAT_SF"/>
    <property type="match status" value="1"/>
</dbReference>
<keyword evidence="3" id="KW-1185">Reference proteome</keyword>
<organism evidence="2 3">
    <name type="scientific">Hamadaea flava</name>
    <dbReference type="NCBI Taxonomy" id="1742688"/>
    <lineage>
        <taxon>Bacteria</taxon>
        <taxon>Bacillati</taxon>
        <taxon>Actinomycetota</taxon>
        <taxon>Actinomycetes</taxon>
        <taxon>Micromonosporales</taxon>
        <taxon>Micromonosporaceae</taxon>
        <taxon>Hamadaea</taxon>
    </lineage>
</organism>
<reference evidence="3" key="1">
    <citation type="journal article" date="2019" name="Int. J. Syst. Evol. Microbiol.">
        <title>The Global Catalogue of Microorganisms (GCM) 10K type strain sequencing project: providing services to taxonomists for standard genome sequencing and annotation.</title>
        <authorList>
            <consortium name="The Broad Institute Genomics Platform"/>
            <consortium name="The Broad Institute Genome Sequencing Center for Infectious Disease"/>
            <person name="Wu L."/>
            <person name="Ma J."/>
        </authorList>
    </citation>
    <scope>NUCLEOTIDE SEQUENCE [LARGE SCALE GENOMIC DNA]</scope>
    <source>
        <strain evidence="3">CGMCC 4.7289</strain>
    </source>
</reference>
<comment type="caution">
    <text evidence="2">The sequence shown here is derived from an EMBL/GenBank/DDBJ whole genome shotgun (WGS) entry which is preliminary data.</text>
</comment>
<dbReference type="InterPro" id="IPR050276">
    <property type="entry name" value="MshD_Acetyltransferase"/>
</dbReference>
<dbReference type="EMBL" id="JBHSAY010000005">
    <property type="protein sequence ID" value="MFC4130983.1"/>
    <property type="molecule type" value="Genomic_DNA"/>
</dbReference>
<dbReference type="PANTHER" id="PTHR43617">
    <property type="entry name" value="L-AMINO ACID N-ACETYLTRANSFERASE"/>
    <property type="match status" value="1"/>
</dbReference>
<evidence type="ECO:0000313" key="3">
    <source>
        <dbReference type="Proteomes" id="UP001595816"/>
    </source>
</evidence>
<dbReference type="PROSITE" id="PS51186">
    <property type="entry name" value="GNAT"/>
    <property type="match status" value="1"/>
</dbReference>
<dbReference type="GO" id="GO:0016746">
    <property type="term" value="F:acyltransferase activity"/>
    <property type="evidence" value="ECO:0007669"/>
    <property type="project" value="UniProtKB-KW"/>
</dbReference>
<protein>
    <submittedName>
        <fullName evidence="2">GNAT family N-acetyltransferase</fullName>
        <ecNumber evidence="2">2.3.-.-</ecNumber>
    </submittedName>
</protein>
<dbReference type="Pfam" id="PF00583">
    <property type="entry name" value="Acetyltransf_1"/>
    <property type="match status" value="1"/>
</dbReference>
<accession>A0ABV8LL24</accession>
<dbReference type="InterPro" id="IPR000182">
    <property type="entry name" value="GNAT_dom"/>
</dbReference>
<dbReference type="SUPFAM" id="SSF55729">
    <property type="entry name" value="Acyl-CoA N-acyltransferases (Nat)"/>
    <property type="match status" value="1"/>
</dbReference>
<keyword evidence="2" id="KW-0012">Acyltransferase</keyword>
<sequence>MATVRPLRDEDVPAVVASHINGWRTAYQGIIADEVLTGLDQGAWAERRRTELAKRAAGESPWQTLVVLDGDGPDGEVVGHVSFGPYRTDDGIDPEVGEILAIYVDPPLFGRGFGRALLTAALAELPQPEVRLWVLEENHRARRFYEKAGLRPDGVREFWTPAGTTFRYPELRYHLVR</sequence>
<dbReference type="InterPro" id="IPR016181">
    <property type="entry name" value="Acyl_CoA_acyltransferase"/>
</dbReference>
<evidence type="ECO:0000313" key="2">
    <source>
        <dbReference type="EMBL" id="MFC4130983.1"/>
    </source>
</evidence>
<proteinExistence type="predicted"/>
<evidence type="ECO:0000259" key="1">
    <source>
        <dbReference type="PROSITE" id="PS51186"/>
    </source>
</evidence>
<name>A0ABV8LL24_9ACTN</name>